<dbReference type="Proteomes" id="UP001408594">
    <property type="component" value="Unassembled WGS sequence"/>
</dbReference>
<evidence type="ECO:0000256" key="4">
    <source>
        <dbReference type="ARBA" id="ARBA00022989"/>
    </source>
</evidence>
<evidence type="ECO:0000256" key="5">
    <source>
        <dbReference type="ARBA" id="ARBA00023136"/>
    </source>
</evidence>
<dbReference type="RefSeq" id="WP_345551294.1">
    <property type="nucleotide sequence ID" value="NZ_BAABRT010000016.1"/>
</dbReference>
<accession>A0ABP9WQP1</accession>
<feature type="transmembrane region" description="Helical" evidence="6">
    <location>
        <begin position="213"/>
        <end position="237"/>
    </location>
</feature>
<sequence>MSLRLSLLKGASVLTVSQALVAACTFFRNVIIARHIDTENFGVASTFALTITLVEMTSHLALDRVLVQDREGGRDDMLASAHLLQFLKGLLIGAIQFAIAAPIAHLFGIDDKVWAFQLLAVVHVLTGFMHFDFVVRQRRMEFLPTAIFDALPQILTVMVALAATLVFEDYRVMLAVILLQTLMQVALSHLLARRPYRWALRRQLARRKLIFAWPLLVNGILMLGIFQGDRFIIGSFYDMQTLGWYSVAFSLCLLPTLLFAKLSGNLLMPILAQSRDDKAFYERCCQYALIGCFSFAVVMVVFFTVAGYGLVHVSFGEQYLQAAEVIAWLTGMQALRVVRMAPSIIANSQGHTKNIMIANIFRSTGLGLAVALGIRGVPVTWIAATGIAGEAIALAVSVSLVQLGDGKGRFVGTLLQLALTGTLICGLFISLIPPLLPAPDDSLALSFLQLAIGAVSALLAAALLALSQAPVRKELLALLRPTERAARVAAEAGR</sequence>
<feature type="transmembrane region" description="Helical" evidence="6">
    <location>
        <begin position="173"/>
        <end position="192"/>
    </location>
</feature>
<dbReference type="Pfam" id="PF13440">
    <property type="entry name" value="Polysacc_synt_3"/>
    <property type="match status" value="1"/>
</dbReference>
<evidence type="ECO:0000256" key="2">
    <source>
        <dbReference type="ARBA" id="ARBA00022475"/>
    </source>
</evidence>
<feature type="transmembrane region" description="Helical" evidence="6">
    <location>
        <begin position="147"/>
        <end position="167"/>
    </location>
</feature>
<evidence type="ECO:0000256" key="3">
    <source>
        <dbReference type="ARBA" id="ARBA00022692"/>
    </source>
</evidence>
<dbReference type="PANTHER" id="PTHR30250">
    <property type="entry name" value="PST FAMILY PREDICTED COLANIC ACID TRANSPORTER"/>
    <property type="match status" value="1"/>
</dbReference>
<feature type="transmembrane region" description="Helical" evidence="6">
    <location>
        <begin position="444"/>
        <end position="466"/>
    </location>
</feature>
<name>A0ABP9WQP1_9GAMM</name>
<dbReference type="EMBL" id="BAABRT010000016">
    <property type="protein sequence ID" value="GAA5525532.1"/>
    <property type="molecule type" value="Genomic_DNA"/>
</dbReference>
<keyword evidence="2" id="KW-1003">Cell membrane</keyword>
<protein>
    <recommendedName>
        <fullName evidence="9">Polysaccharide biosynthesis protein</fullName>
    </recommendedName>
</protein>
<comment type="subcellular location">
    <subcellularLocation>
        <location evidence="1">Cell membrane</location>
        <topology evidence="1">Multi-pass membrane protein</topology>
    </subcellularLocation>
</comment>
<keyword evidence="4 6" id="KW-1133">Transmembrane helix</keyword>
<feature type="transmembrane region" description="Helical" evidence="6">
    <location>
        <begin position="284"/>
        <end position="306"/>
    </location>
</feature>
<feature type="transmembrane region" description="Helical" evidence="6">
    <location>
        <begin position="243"/>
        <end position="263"/>
    </location>
</feature>
<comment type="caution">
    <text evidence="7">The sequence shown here is derived from an EMBL/GenBank/DDBJ whole genome shotgun (WGS) entry which is preliminary data.</text>
</comment>
<gene>
    <name evidence="7" type="ORF">Maes01_02102</name>
</gene>
<keyword evidence="5 6" id="KW-0472">Membrane</keyword>
<dbReference type="PROSITE" id="PS51257">
    <property type="entry name" value="PROKAR_LIPOPROTEIN"/>
    <property type="match status" value="1"/>
</dbReference>
<keyword evidence="3 6" id="KW-0812">Transmembrane</keyword>
<feature type="transmembrane region" description="Helical" evidence="6">
    <location>
        <begin position="113"/>
        <end position="135"/>
    </location>
</feature>
<keyword evidence="8" id="KW-1185">Reference proteome</keyword>
<evidence type="ECO:0000313" key="7">
    <source>
        <dbReference type="EMBL" id="GAA5525532.1"/>
    </source>
</evidence>
<proteinExistence type="predicted"/>
<reference evidence="7 8" key="1">
    <citation type="submission" date="2024-02" db="EMBL/GenBank/DDBJ databases">
        <title>Microbulbifer aestuariivivens NBRC 112533.</title>
        <authorList>
            <person name="Ichikawa N."/>
            <person name="Katano-Makiyama Y."/>
            <person name="Hidaka K."/>
        </authorList>
    </citation>
    <scope>NUCLEOTIDE SEQUENCE [LARGE SCALE GENOMIC DNA]</scope>
    <source>
        <strain evidence="7 8">NBRC 112533</strain>
    </source>
</reference>
<feature type="transmembrane region" description="Helical" evidence="6">
    <location>
        <begin position="380"/>
        <end position="401"/>
    </location>
</feature>
<feature type="transmembrane region" description="Helical" evidence="6">
    <location>
        <begin position="83"/>
        <end position="107"/>
    </location>
</feature>
<evidence type="ECO:0008006" key="9">
    <source>
        <dbReference type="Google" id="ProtNLM"/>
    </source>
</evidence>
<dbReference type="PANTHER" id="PTHR30250:SF11">
    <property type="entry name" value="O-ANTIGEN TRANSPORTER-RELATED"/>
    <property type="match status" value="1"/>
</dbReference>
<feature type="transmembrane region" description="Helical" evidence="6">
    <location>
        <begin position="413"/>
        <end position="432"/>
    </location>
</feature>
<organism evidence="7 8">
    <name type="scientific">Microbulbifer aestuariivivens</name>
    <dbReference type="NCBI Taxonomy" id="1908308"/>
    <lineage>
        <taxon>Bacteria</taxon>
        <taxon>Pseudomonadati</taxon>
        <taxon>Pseudomonadota</taxon>
        <taxon>Gammaproteobacteria</taxon>
        <taxon>Cellvibrionales</taxon>
        <taxon>Microbulbiferaceae</taxon>
        <taxon>Microbulbifer</taxon>
    </lineage>
</organism>
<evidence type="ECO:0000256" key="6">
    <source>
        <dbReference type="SAM" id="Phobius"/>
    </source>
</evidence>
<dbReference type="InterPro" id="IPR050833">
    <property type="entry name" value="Poly_Biosynth_Transport"/>
</dbReference>
<evidence type="ECO:0000256" key="1">
    <source>
        <dbReference type="ARBA" id="ARBA00004651"/>
    </source>
</evidence>
<evidence type="ECO:0000313" key="8">
    <source>
        <dbReference type="Proteomes" id="UP001408594"/>
    </source>
</evidence>